<evidence type="ECO:0000313" key="1">
    <source>
        <dbReference type="EMBL" id="CAG9327109.1"/>
    </source>
</evidence>
<proteinExistence type="predicted"/>
<evidence type="ECO:0008006" key="3">
    <source>
        <dbReference type="Google" id="ProtNLM"/>
    </source>
</evidence>
<dbReference type="Proteomes" id="UP001162131">
    <property type="component" value="Unassembled WGS sequence"/>
</dbReference>
<evidence type="ECO:0000313" key="2">
    <source>
        <dbReference type="Proteomes" id="UP001162131"/>
    </source>
</evidence>
<reference evidence="1" key="1">
    <citation type="submission" date="2021-09" db="EMBL/GenBank/DDBJ databases">
        <authorList>
            <consortium name="AG Swart"/>
            <person name="Singh M."/>
            <person name="Singh A."/>
            <person name="Seah K."/>
            <person name="Emmerich C."/>
        </authorList>
    </citation>
    <scope>NUCLEOTIDE SEQUENCE</scope>
    <source>
        <strain evidence="1">ATCC30299</strain>
    </source>
</reference>
<protein>
    <recommendedName>
        <fullName evidence="3">Ribosomal protein S19</fullName>
    </recommendedName>
</protein>
<comment type="caution">
    <text evidence="1">The sequence shown here is derived from an EMBL/GenBank/DDBJ whole genome shotgun (WGS) entry which is preliminary data.</text>
</comment>
<dbReference type="EMBL" id="CAJZBQ010000043">
    <property type="protein sequence ID" value="CAG9327109.1"/>
    <property type="molecule type" value="Genomic_DNA"/>
</dbReference>
<sequence>MIKKTSLAPPWSRERIFGQQRRSFRISIHNSGSNPLWMGLIEAKDCLKQSIESKKWGNYSLFKQGANYH</sequence>
<organism evidence="1 2">
    <name type="scientific">Blepharisma stoltei</name>
    <dbReference type="NCBI Taxonomy" id="1481888"/>
    <lineage>
        <taxon>Eukaryota</taxon>
        <taxon>Sar</taxon>
        <taxon>Alveolata</taxon>
        <taxon>Ciliophora</taxon>
        <taxon>Postciliodesmatophora</taxon>
        <taxon>Heterotrichea</taxon>
        <taxon>Heterotrichida</taxon>
        <taxon>Blepharismidae</taxon>
        <taxon>Blepharisma</taxon>
    </lineage>
</organism>
<keyword evidence="2" id="KW-1185">Reference proteome</keyword>
<dbReference type="AlphaFoldDB" id="A0AAU9JPS2"/>
<gene>
    <name evidence="1" type="ORF">BSTOLATCC_MIC43153</name>
</gene>
<accession>A0AAU9JPS2</accession>
<name>A0AAU9JPS2_9CILI</name>